<dbReference type="Pfam" id="PF00482">
    <property type="entry name" value="T2SSF"/>
    <property type="match status" value="1"/>
</dbReference>
<accession>A0A542ZTD2</accession>
<reference evidence="8 9" key="1">
    <citation type="submission" date="2019-06" db="EMBL/GenBank/DDBJ databases">
        <title>Sequencing the genomes of 1000 actinobacteria strains.</title>
        <authorList>
            <person name="Klenk H.-P."/>
        </authorList>
    </citation>
    <scope>NUCLEOTIDE SEQUENCE [LARGE SCALE GENOMIC DNA]</scope>
    <source>
        <strain evidence="8 9">DSM 4813</strain>
    </source>
</reference>
<dbReference type="EMBL" id="VFOS01000001">
    <property type="protein sequence ID" value="TQL63615.1"/>
    <property type="molecule type" value="Genomic_DNA"/>
</dbReference>
<dbReference type="InterPro" id="IPR018076">
    <property type="entry name" value="T2SS_GspF_dom"/>
</dbReference>
<evidence type="ECO:0000256" key="1">
    <source>
        <dbReference type="ARBA" id="ARBA00004651"/>
    </source>
</evidence>
<evidence type="ECO:0000313" key="8">
    <source>
        <dbReference type="EMBL" id="TQL63615.1"/>
    </source>
</evidence>
<proteinExistence type="predicted"/>
<keyword evidence="5 6" id="KW-0472">Membrane</keyword>
<evidence type="ECO:0000256" key="2">
    <source>
        <dbReference type="ARBA" id="ARBA00022475"/>
    </source>
</evidence>
<dbReference type="PANTHER" id="PTHR35007:SF3">
    <property type="entry name" value="POSSIBLE CONSERVED ALANINE RICH MEMBRANE PROTEIN"/>
    <property type="match status" value="1"/>
</dbReference>
<keyword evidence="2" id="KW-1003">Cell membrane</keyword>
<dbReference type="AlphaFoldDB" id="A0A542ZTD2"/>
<name>A0A542ZTD2_RARFA</name>
<evidence type="ECO:0000259" key="7">
    <source>
        <dbReference type="Pfam" id="PF00482"/>
    </source>
</evidence>
<feature type="domain" description="Type II secretion system protein GspF" evidence="7">
    <location>
        <begin position="51"/>
        <end position="169"/>
    </location>
</feature>
<evidence type="ECO:0000256" key="3">
    <source>
        <dbReference type="ARBA" id="ARBA00022692"/>
    </source>
</evidence>
<keyword evidence="4 6" id="KW-1133">Transmembrane helix</keyword>
<keyword evidence="9" id="KW-1185">Reference proteome</keyword>
<dbReference type="PANTHER" id="PTHR35007">
    <property type="entry name" value="INTEGRAL MEMBRANE PROTEIN-RELATED"/>
    <property type="match status" value="1"/>
</dbReference>
<evidence type="ECO:0000313" key="9">
    <source>
        <dbReference type="Proteomes" id="UP000315389"/>
    </source>
</evidence>
<dbReference type="Proteomes" id="UP000315389">
    <property type="component" value="Unassembled WGS sequence"/>
</dbReference>
<organism evidence="8 9">
    <name type="scientific">Rarobacter faecitabidus</name>
    <dbReference type="NCBI Taxonomy" id="13243"/>
    <lineage>
        <taxon>Bacteria</taxon>
        <taxon>Bacillati</taxon>
        <taxon>Actinomycetota</taxon>
        <taxon>Actinomycetes</taxon>
        <taxon>Micrococcales</taxon>
        <taxon>Rarobacteraceae</taxon>
        <taxon>Rarobacter</taxon>
    </lineage>
</organism>
<comment type="subcellular location">
    <subcellularLocation>
        <location evidence="1">Cell membrane</location>
        <topology evidence="1">Multi-pass membrane protein</topology>
    </subcellularLocation>
</comment>
<sequence length="180" mass="18229">MEWIAAKRASALPDLIGESATHPGGADFDRPGYLLGHAPCGILEDELVITVVLSAVHSGTPLLRALDAAGRNLDAPHGAQLTRFVAQVGAGASWDDATATASGVIKHILVALGPAWHQGASARSSLLRLAGQARDTSSAEAATAAAQLGVRLVLPLGLCFLPAFALIGLLPLGLGLAAPL</sequence>
<feature type="transmembrane region" description="Helical" evidence="6">
    <location>
        <begin position="152"/>
        <end position="178"/>
    </location>
</feature>
<dbReference type="GO" id="GO:0005886">
    <property type="term" value="C:plasma membrane"/>
    <property type="evidence" value="ECO:0007669"/>
    <property type="project" value="UniProtKB-SubCell"/>
</dbReference>
<keyword evidence="3 6" id="KW-0812">Transmembrane</keyword>
<evidence type="ECO:0000256" key="5">
    <source>
        <dbReference type="ARBA" id="ARBA00023136"/>
    </source>
</evidence>
<evidence type="ECO:0000256" key="4">
    <source>
        <dbReference type="ARBA" id="ARBA00022989"/>
    </source>
</evidence>
<comment type="caution">
    <text evidence="8">The sequence shown here is derived from an EMBL/GenBank/DDBJ whole genome shotgun (WGS) entry which is preliminary data.</text>
</comment>
<evidence type="ECO:0000256" key="6">
    <source>
        <dbReference type="SAM" id="Phobius"/>
    </source>
</evidence>
<gene>
    <name evidence="8" type="ORF">FB461_0081</name>
</gene>
<protein>
    <submittedName>
        <fullName evidence="8">Type II secretion system (T2SS) protein F</fullName>
    </submittedName>
</protein>